<evidence type="ECO:0000313" key="2">
    <source>
        <dbReference type="Proteomes" id="UP001500220"/>
    </source>
</evidence>
<keyword evidence="2" id="KW-1185">Reference proteome</keyword>
<dbReference type="Gene3D" id="2.130.10.10">
    <property type="entry name" value="YVTN repeat-like/Quinoprotein amine dehydrogenase"/>
    <property type="match status" value="1"/>
</dbReference>
<reference evidence="1 2" key="1">
    <citation type="journal article" date="2019" name="Int. J. Syst. Evol. Microbiol.">
        <title>The Global Catalogue of Microorganisms (GCM) 10K type strain sequencing project: providing services to taxonomists for standard genome sequencing and annotation.</title>
        <authorList>
            <consortium name="The Broad Institute Genomics Platform"/>
            <consortium name="The Broad Institute Genome Sequencing Center for Infectious Disease"/>
            <person name="Wu L."/>
            <person name="Ma J."/>
        </authorList>
    </citation>
    <scope>NUCLEOTIDE SEQUENCE [LARGE SCALE GENOMIC DNA]</scope>
    <source>
        <strain evidence="1 2">JCM 10664</strain>
    </source>
</reference>
<proteinExistence type="predicted"/>
<gene>
    <name evidence="1" type="ORF">GCM10009545_27460</name>
</gene>
<name>A0ABN1CQD7_9PSEU</name>
<comment type="caution">
    <text evidence="1">The sequence shown here is derived from an EMBL/GenBank/DDBJ whole genome shotgun (WGS) entry which is preliminary data.</text>
</comment>
<dbReference type="Proteomes" id="UP001500220">
    <property type="component" value="Unassembled WGS sequence"/>
</dbReference>
<accession>A0ABN1CQD7</accession>
<organism evidence="1 2">
    <name type="scientific">Saccharopolyspora thermophila</name>
    <dbReference type="NCBI Taxonomy" id="89367"/>
    <lineage>
        <taxon>Bacteria</taxon>
        <taxon>Bacillati</taxon>
        <taxon>Actinomycetota</taxon>
        <taxon>Actinomycetes</taxon>
        <taxon>Pseudonocardiales</taxon>
        <taxon>Pseudonocardiaceae</taxon>
        <taxon>Saccharopolyspora</taxon>
    </lineage>
</organism>
<dbReference type="EMBL" id="BAAAHC010000009">
    <property type="protein sequence ID" value="GAA0523674.1"/>
    <property type="molecule type" value="Genomic_DNA"/>
</dbReference>
<protein>
    <submittedName>
        <fullName evidence="1">Uncharacterized protein</fullName>
    </submittedName>
</protein>
<evidence type="ECO:0000313" key="1">
    <source>
        <dbReference type="EMBL" id="GAA0523674.1"/>
    </source>
</evidence>
<dbReference type="InterPro" id="IPR015943">
    <property type="entry name" value="WD40/YVTN_repeat-like_dom_sf"/>
</dbReference>
<sequence>MYVANQRAGYITRLARDPDTGALSPTQDRYDCPSVAALTFHG</sequence>